<protein>
    <submittedName>
        <fullName evidence="1">Uncharacterized protein</fullName>
    </submittedName>
</protein>
<sequence>MARNRKAAEKMCLDIIDSIAPGNPNVALYQALFDPKSPKYLNDAQFHNWIERMRNKEGALVYIDPPGGKFPLDVMRNINVLGPKFGVQFFQHLWYQDESGDWFLTPNAYLILPFPVRRQAQLLVEKISIPENNHSIDDFTGQVTGDSKGSKISYPELSLLKAFGLQKTIEEFMHWRGGDVKGNRLMNQAIMKTGGASMKALEPYAGEVGSTRSLRNILLGMHYDNTL</sequence>
<dbReference type="RefSeq" id="YP_009212897.1">
    <property type="nucleotide sequence ID" value="NC_028950.1"/>
</dbReference>
<accession>A0A0A8JB46</accession>
<name>A0A0A8JB46_9CAUD</name>
<evidence type="ECO:0000313" key="2">
    <source>
        <dbReference type="Proteomes" id="UP000203794"/>
    </source>
</evidence>
<evidence type="ECO:0000313" key="1">
    <source>
        <dbReference type="EMBL" id="BAQ02576.1"/>
    </source>
</evidence>
<dbReference type="EMBL" id="AP014693">
    <property type="protein sequence ID" value="BAQ02576.1"/>
    <property type="molecule type" value="Genomic_DNA"/>
</dbReference>
<dbReference type="OrthoDB" id="8370at10239"/>
<dbReference type="KEGG" id="vg:26639489"/>
<dbReference type="GeneID" id="26639489"/>
<keyword evidence="2" id="KW-1185">Reference proteome</keyword>
<proteinExistence type="predicted"/>
<organism evidence="1 2">
    <name type="scientific">Ralstonia phage RSL2</name>
    <dbReference type="NCBI Taxonomy" id="1585840"/>
    <lineage>
        <taxon>Viruses</taxon>
        <taxon>Duplodnaviria</taxon>
        <taxon>Heunggongvirae</taxon>
        <taxon>Uroviricota</taxon>
        <taxon>Caudoviricetes</taxon>
        <taxon>Chimalliviridae</taxon>
        <taxon>Chiangmaivirus</taxon>
        <taxon>Chiangmaivirus RSL2</taxon>
    </lineage>
</organism>
<reference evidence="1 2" key="1">
    <citation type="submission" date="2014-12" db="EMBL/GenBank/DDBJ databases">
        <title>Genome analysis of a novel jumbo phage RSL2 infecting the phytopathogen Ralstonia solanacearum.</title>
        <authorList>
            <person name="Kawasaki T."/>
            <person name="Fujie M."/>
            <person name="Chatchawankanphanich O."/>
            <person name="Ogata H."/>
            <person name="Yamada T."/>
        </authorList>
    </citation>
    <scope>NUCLEOTIDE SEQUENCE [LARGE SCALE GENOMIC DNA]</scope>
    <source>
        <strain evidence="1 2">RSL2</strain>
    </source>
</reference>
<dbReference type="Proteomes" id="UP000203794">
    <property type="component" value="Segment"/>
</dbReference>